<dbReference type="VEuPathDB" id="TriTrypDB:TcYC6_0066450"/>
<dbReference type="VEuPathDB" id="TriTrypDB:TcCLB.511647.50"/>
<dbReference type="VEuPathDB" id="TriTrypDB:TcCLB.414517.9"/>
<accession>A0A2V2VAZ8</accession>
<feature type="region of interest" description="Disordered" evidence="1">
    <location>
        <begin position="341"/>
        <end position="370"/>
    </location>
</feature>
<organism evidence="2 3">
    <name type="scientific">Trypanosoma cruzi</name>
    <dbReference type="NCBI Taxonomy" id="5693"/>
    <lineage>
        <taxon>Eukaryota</taxon>
        <taxon>Discoba</taxon>
        <taxon>Euglenozoa</taxon>
        <taxon>Kinetoplastea</taxon>
        <taxon>Metakinetoplastina</taxon>
        <taxon>Trypanosomatida</taxon>
        <taxon>Trypanosomatidae</taxon>
        <taxon>Trypanosoma</taxon>
        <taxon>Schizotrypanum</taxon>
    </lineage>
</organism>
<dbReference type="Proteomes" id="UP000246121">
    <property type="component" value="Unassembled WGS sequence"/>
</dbReference>
<dbReference type="VEuPathDB" id="TriTrypDB:TcBrA4_0114130"/>
<dbReference type="VEuPathDB" id="TriTrypDB:ECC02_000687"/>
<comment type="caution">
    <text evidence="2">The sequence shown here is derived from an EMBL/GenBank/DDBJ whole genome shotgun (WGS) entry which is preliminary data.</text>
</comment>
<dbReference type="VEuPathDB" id="TriTrypDB:TCDM_06179"/>
<dbReference type="VEuPathDB" id="TriTrypDB:TcCLB.503619.39"/>
<protein>
    <submittedName>
        <fullName evidence="2">Uncharacterized protein</fullName>
    </submittedName>
</protein>
<dbReference type="VEuPathDB" id="TriTrypDB:TcG_08187"/>
<dbReference type="VEuPathDB" id="TriTrypDB:TcCLB.503529.10"/>
<dbReference type="VEuPathDB" id="TriTrypDB:BCY84_10582"/>
<dbReference type="VEuPathDB" id="TriTrypDB:C3747_145g70"/>
<evidence type="ECO:0000256" key="1">
    <source>
        <dbReference type="SAM" id="MobiDB-lite"/>
    </source>
</evidence>
<gene>
    <name evidence="2" type="ORF">C4B63_31g220</name>
</gene>
<reference evidence="2 3" key="1">
    <citation type="journal article" date="2018" name="Microb. Genom.">
        <title>Expanding an expanded genome: long-read sequencing of Trypanosoma cruzi.</title>
        <authorList>
            <person name="Berna L."/>
            <person name="Rodriguez M."/>
            <person name="Chiribao M.L."/>
            <person name="Parodi-Talice A."/>
            <person name="Pita S."/>
            <person name="Rijo G."/>
            <person name="Alvarez-Valin F."/>
            <person name="Robello C."/>
        </authorList>
    </citation>
    <scope>NUCLEOTIDE SEQUENCE [LARGE SCALE GENOMIC DNA]</scope>
    <source>
        <strain evidence="2 3">Dm28c</strain>
    </source>
</reference>
<evidence type="ECO:0000313" key="2">
    <source>
        <dbReference type="EMBL" id="PWU93431.1"/>
    </source>
</evidence>
<name>A0A2V2VAZ8_TRYCR</name>
<dbReference type="VEuPathDB" id="TriTrypDB:TCSYLVIO_010502"/>
<dbReference type="EMBL" id="PRFA01000031">
    <property type="protein sequence ID" value="PWU93431.1"/>
    <property type="molecule type" value="Genomic_DNA"/>
</dbReference>
<dbReference type="VEuPathDB" id="TriTrypDB:TcCL_NonESM06795"/>
<proteinExistence type="predicted"/>
<dbReference type="VEuPathDB" id="TriTrypDB:Tc_MARK_8878"/>
<dbReference type="AlphaFoldDB" id="A0A2V2VAZ8"/>
<dbReference type="VEuPathDB" id="TriTrypDB:C4B63_31g220"/>
<evidence type="ECO:0000313" key="3">
    <source>
        <dbReference type="Proteomes" id="UP000246121"/>
    </source>
</evidence>
<sequence>MATLPDDVESLHKRIQLSEEWNMRLQSQIQELLRLSQNEVKTMRDRMQNPDIAIPLLQCYDATILEKQEENEKLQREVDKLKLMLQAANDELEETREAVRMAEAQLKELRMQAQEEHNSLENAKHEVEREAALVRQQLARSLDAETALKREVDQLKRELNMAQGDVAHFQRDTVTLGEEAKQTQSRLKTIESEKEETQQLGELQRIQLQLLSRENEDKLQELERIRHRMVQALRQSSDNHVAHLRVVEEKHREVVEGLRTQLNAQEMEVQKLRAQLARMDAGSKGSRYATSLRTTTELLEAQTRKAQEMELKRLYSELSSLQLQRDDALLRYEQLSSSLRREEADRLSEAQRETQGLRQKLRDQEQNYEQLDTERNRVKEELRVLREKCKSHASELQRARQERDQTLKKMEELRRALATAEETCERLRSEAKNDTAKERQRVHELEQHLDEVLREMQASKDRANASTTAMERQRDELRKELADSQERLTAVQARLSARDREAEVLAAKAEHLQEAVRMNQKQALSCNERVQQLLAQDEEKSRQLREMTLKVERLQWESARVSRAHDRLLEDVNSRFY</sequence>
<feature type="compositionally biased region" description="Basic and acidic residues" evidence="1">
    <location>
        <begin position="341"/>
        <end position="352"/>
    </location>
</feature>